<dbReference type="PROSITE" id="PS51471">
    <property type="entry name" value="FE2OG_OXY"/>
    <property type="match status" value="1"/>
</dbReference>
<dbReference type="InterPro" id="IPR005123">
    <property type="entry name" value="Oxoglu/Fe-dep_dioxygenase_dom"/>
</dbReference>
<dbReference type="PANTHER" id="PTHR47990">
    <property type="entry name" value="2-OXOGLUTARATE (2OG) AND FE(II)-DEPENDENT OXYGENASE SUPERFAMILY PROTEIN-RELATED"/>
    <property type="match status" value="1"/>
</dbReference>
<sequence>MYIGRSFGRARVSRTLGCRSFATVQNASSGFKIPVIDFAKYRASKSTQEKQETARAIVDAFKTSGFIYVSQHGIPAEKVQNAFKKSAEFFSLPNEVKETLAWEDPRSNRGYVRIGRERVTQATNADEIAALRNKSPDFKETMEIGRDWDSEWKNMWPEESVAPAFKSTMLDFFKTCHNLHFELMRSIALGLDLEETFFDDKIDKQCHNLRLLSYPPILREKLNGVDQARAGAHSDYGTLTLLLQDSVGGLEVQEPGTGIYHPATPIPGTIVINVGDLLSRWSNDVLRSTLHRVVAPPAHAISETEEVTPARQSIAFFSNPNFDAEIACLPNCGAEAKYPPVQTEAYIVRRLSETYTM</sequence>
<dbReference type="STRING" id="1314674.A0A0D7BJF2"/>
<dbReference type="Proteomes" id="UP000054007">
    <property type="component" value="Unassembled WGS sequence"/>
</dbReference>
<keyword evidence="1" id="KW-0560">Oxidoreductase</keyword>
<accession>A0A0D7BJF2</accession>
<organism evidence="3 4">
    <name type="scientific">Cylindrobasidium torrendii FP15055 ss-10</name>
    <dbReference type="NCBI Taxonomy" id="1314674"/>
    <lineage>
        <taxon>Eukaryota</taxon>
        <taxon>Fungi</taxon>
        <taxon>Dikarya</taxon>
        <taxon>Basidiomycota</taxon>
        <taxon>Agaricomycotina</taxon>
        <taxon>Agaricomycetes</taxon>
        <taxon>Agaricomycetidae</taxon>
        <taxon>Agaricales</taxon>
        <taxon>Marasmiineae</taxon>
        <taxon>Physalacriaceae</taxon>
        <taxon>Cylindrobasidium</taxon>
    </lineage>
</organism>
<evidence type="ECO:0000313" key="3">
    <source>
        <dbReference type="EMBL" id="KIY69746.1"/>
    </source>
</evidence>
<evidence type="ECO:0000256" key="1">
    <source>
        <dbReference type="RuleBase" id="RU003682"/>
    </source>
</evidence>
<keyword evidence="1" id="KW-0408">Iron</keyword>
<dbReference type="InterPro" id="IPR027443">
    <property type="entry name" value="IPNS-like_sf"/>
</dbReference>
<name>A0A0D7BJF2_9AGAR</name>
<dbReference type="GO" id="GO:0046872">
    <property type="term" value="F:metal ion binding"/>
    <property type="evidence" value="ECO:0007669"/>
    <property type="project" value="UniProtKB-KW"/>
</dbReference>
<dbReference type="AlphaFoldDB" id="A0A0D7BJF2"/>
<reference evidence="3 4" key="1">
    <citation type="journal article" date="2015" name="Fungal Genet. Biol.">
        <title>Evolution of novel wood decay mechanisms in Agaricales revealed by the genome sequences of Fistulina hepatica and Cylindrobasidium torrendii.</title>
        <authorList>
            <person name="Floudas D."/>
            <person name="Held B.W."/>
            <person name="Riley R."/>
            <person name="Nagy L.G."/>
            <person name="Koehler G."/>
            <person name="Ransdell A.S."/>
            <person name="Younus H."/>
            <person name="Chow J."/>
            <person name="Chiniquy J."/>
            <person name="Lipzen A."/>
            <person name="Tritt A."/>
            <person name="Sun H."/>
            <person name="Haridas S."/>
            <person name="LaButti K."/>
            <person name="Ohm R.A."/>
            <person name="Kues U."/>
            <person name="Blanchette R.A."/>
            <person name="Grigoriev I.V."/>
            <person name="Minto R.E."/>
            <person name="Hibbett D.S."/>
        </authorList>
    </citation>
    <scope>NUCLEOTIDE SEQUENCE [LARGE SCALE GENOMIC DNA]</scope>
    <source>
        <strain evidence="3 4">FP15055 ss-10</strain>
    </source>
</reference>
<comment type="similarity">
    <text evidence="1">Belongs to the iron/ascorbate-dependent oxidoreductase family.</text>
</comment>
<protein>
    <submittedName>
        <fullName evidence="3">Clavaminate synthase-like protein</fullName>
    </submittedName>
</protein>
<dbReference type="InterPro" id="IPR026992">
    <property type="entry name" value="DIOX_N"/>
</dbReference>
<keyword evidence="1" id="KW-0479">Metal-binding</keyword>
<gene>
    <name evidence="3" type="ORF">CYLTODRAFT_393222</name>
</gene>
<dbReference type="FunFam" id="2.60.120.330:FF:000038">
    <property type="entry name" value="Si:dkey-10o6.2"/>
    <property type="match status" value="1"/>
</dbReference>
<keyword evidence="4" id="KW-1185">Reference proteome</keyword>
<proteinExistence type="inferred from homology"/>
<dbReference type="SUPFAM" id="SSF51197">
    <property type="entry name" value="Clavaminate synthase-like"/>
    <property type="match status" value="1"/>
</dbReference>
<dbReference type="Pfam" id="PF03171">
    <property type="entry name" value="2OG-FeII_Oxy"/>
    <property type="match status" value="1"/>
</dbReference>
<dbReference type="OrthoDB" id="288590at2759"/>
<dbReference type="GO" id="GO:0016491">
    <property type="term" value="F:oxidoreductase activity"/>
    <property type="evidence" value="ECO:0007669"/>
    <property type="project" value="UniProtKB-KW"/>
</dbReference>
<dbReference type="InterPro" id="IPR044861">
    <property type="entry name" value="IPNS-like_FE2OG_OXY"/>
</dbReference>
<dbReference type="PRINTS" id="PR00682">
    <property type="entry name" value="IPNSYNTHASE"/>
</dbReference>
<evidence type="ECO:0000259" key="2">
    <source>
        <dbReference type="PROSITE" id="PS51471"/>
    </source>
</evidence>
<dbReference type="Gene3D" id="2.60.120.330">
    <property type="entry name" value="B-lactam Antibiotic, Isopenicillin N Synthase, Chain"/>
    <property type="match status" value="1"/>
</dbReference>
<dbReference type="Pfam" id="PF14226">
    <property type="entry name" value="DIOX_N"/>
    <property type="match status" value="1"/>
</dbReference>
<evidence type="ECO:0000313" key="4">
    <source>
        <dbReference type="Proteomes" id="UP000054007"/>
    </source>
</evidence>
<dbReference type="EMBL" id="KN880479">
    <property type="protein sequence ID" value="KIY69746.1"/>
    <property type="molecule type" value="Genomic_DNA"/>
</dbReference>
<feature type="domain" description="Fe2OG dioxygenase" evidence="2">
    <location>
        <begin position="205"/>
        <end position="320"/>
    </location>
</feature>
<dbReference type="InterPro" id="IPR050231">
    <property type="entry name" value="Iron_ascorbate_oxido_reductase"/>
</dbReference>